<feature type="region of interest" description="Disordered" evidence="1">
    <location>
        <begin position="182"/>
        <end position="201"/>
    </location>
</feature>
<dbReference type="EMBL" id="HBFR01025768">
    <property type="protein sequence ID" value="CAD8891329.1"/>
    <property type="molecule type" value="Transcribed_RNA"/>
</dbReference>
<evidence type="ECO:0000256" key="1">
    <source>
        <dbReference type="SAM" id="MobiDB-lite"/>
    </source>
</evidence>
<name>A0A7S1FUJ9_9STRA</name>
<accession>A0A7S1FUJ9</accession>
<sequence length="447" mass="50734">MECKSEETKDTRSYDETIFLNMNLWETEEDNMEVIDSVLINKYEERTKQITRFEPRSRSSISLVTGVGNINVRESKSEETHKSDETDDTESVVMEEKTIESPSKVRVEKRQKRTPASPWQAKLKNMLLGLRNNGMKKDKRPAQAMPSENVFEPERGIHLGDSFACSTLTNVFGSYLDQEEEEKARDANFPPDNNITSVPYPKKSRLDLEDYEAVAEMYERVVNQCKNFNKGSVVQKPYVPKYKSMSTRGGHLEYESDIPYDEANDILIDEALTRETSDQKFEKVAQMLKEKIKPEHTELPPEPKICEKPKTDTVADVLKLESSRKTNDCMDIRIATGGKQRKAMVDMKKRVRRKTPSPPNCTDNSVPSIRENDAMYCITPLPTVHEPLTEGLLHECKLVEGNSFDIEVGSGSNIDVYSTKVSSDKSTVVSVKKSSSSKSADCILQWG</sequence>
<reference evidence="2" key="1">
    <citation type="submission" date="2021-01" db="EMBL/GenBank/DDBJ databases">
        <authorList>
            <person name="Corre E."/>
            <person name="Pelletier E."/>
            <person name="Niang G."/>
            <person name="Scheremetjew M."/>
            <person name="Finn R."/>
            <person name="Kale V."/>
            <person name="Holt S."/>
            <person name="Cochrane G."/>
            <person name="Meng A."/>
            <person name="Brown T."/>
            <person name="Cohen L."/>
        </authorList>
    </citation>
    <scope>NUCLEOTIDE SEQUENCE</scope>
    <source>
        <strain evidence="2">308</strain>
    </source>
</reference>
<protein>
    <submittedName>
        <fullName evidence="2">Uncharacterized protein</fullName>
    </submittedName>
</protein>
<gene>
    <name evidence="2" type="ORF">CHYS00102_LOCUS18535</name>
</gene>
<dbReference type="AlphaFoldDB" id="A0A7S1FUJ9"/>
<proteinExistence type="predicted"/>
<feature type="region of interest" description="Disordered" evidence="1">
    <location>
        <begin position="73"/>
        <end position="117"/>
    </location>
</feature>
<evidence type="ECO:0000313" key="2">
    <source>
        <dbReference type="EMBL" id="CAD8891329.1"/>
    </source>
</evidence>
<feature type="compositionally biased region" description="Basic and acidic residues" evidence="1">
    <location>
        <begin position="73"/>
        <end position="84"/>
    </location>
</feature>
<feature type="compositionally biased region" description="Basic and acidic residues" evidence="1">
    <location>
        <begin position="94"/>
        <end position="108"/>
    </location>
</feature>
<organism evidence="2">
    <name type="scientific">Corethron hystrix</name>
    <dbReference type="NCBI Taxonomy" id="216773"/>
    <lineage>
        <taxon>Eukaryota</taxon>
        <taxon>Sar</taxon>
        <taxon>Stramenopiles</taxon>
        <taxon>Ochrophyta</taxon>
        <taxon>Bacillariophyta</taxon>
        <taxon>Coscinodiscophyceae</taxon>
        <taxon>Corethrophycidae</taxon>
        <taxon>Corethrales</taxon>
        <taxon>Corethraceae</taxon>
        <taxon>Corethron</taxon>
    </lineage>
</organism>